<evidence type="ECO:0000313" key="1">
    <source>
        <dbReference type="EMBL" id="KAG0324272.1"/>
    </source>
</evidence>
<name>A0A9P6RN81_9FUNG</name>
<protein>
    <submittedName>
        <fullName evidence="1">Uncharacterized protein</fullName>
    </submittedName>
</protein>
<comment type="caution">
    <text evidence="1">The sequence shown here is derived from an EMBL/GenBank/DDBJ whole genome shotgun (WGS) entry which is preliminary data.</text>
</comment>
<dbReference type="AlphaFoldDB" id="A0A9P6RN81"/>
<organism evidence="1 2">
    <name type="scientific">Dissophora globulifera</name>
    <dbReference type="NCBI Taxonomy" id="979702"/>
    <lineage>
        <taxon>Eukaryota</taxon>
        <taxon>Fungi</taxon>
        <taxon>Fungi incertae sedis</taxon>
        <taxon>Mucoromycota</taxon>
        <taxon>Mortierellomycotina</taxon>
        <taxon>Mortierellomycetes</taxon>
        <taxon>Mortierellales</taxon>
        <taxon>Mortierellaceae</taxon>
        <taxon>Dissophora</taxon>
    </lineage>
</organism>
<dbReference type="OrthoDB" id="2435890at2759"/>
<accession>A0A9P6RN81</accession>
<proteinExistence type="predicted"/>
<keyword evidence="2" id="KW-1185">Reference proteome</keyword>
<gene>
    <name evidence="1" type="ORF">BGZ99_002007</name>
</gene>
<reference evidence="1" key="1">
    <citation type="journal article" date="2020" name="Fungal Divers.">
        <title>Resolving the Mortierellaceae phylogeny through synthesis of multi-gene phylogenetics and phylogenomics.</title>
        <authorList>
            <person name="Vandepol N."/>
            <person name="Liber J."/>
            <person name="Desiro A."/>
            <person name="Na H."/>
            <person name="Kennedy M."/>
            <person name="Barry K."/>
            <person name="Grigoriev I.V."/>
            <person name="Miller A.N."/>
            <person name="O'Donnell K."/>
            <person name="Stajich J.E."/>
            <person name="Bonito G."/>
        </authorList>
    </citation>
    <scope>NUCLEOTIDE SEQUENCE</scope>
    <source>
        <strain evidence="1">REB-010B</strain>
    </source>
</reference>
<dbReference type="Proteomes" id="UP000738325">
    <property type="component" value="Unassembled WGS sequence"/>
</dbReference>
<sequence length="123" mass="14096">MLHITFSSSQGTLSPQQALDLATLYLENARKSKDREVVFALCDDAETALSRMKRVDKRRILTSPWGSEDQVVRNRIATAYFERGNILDSWDYFKMAQISYTKAEKWGHVKETGHLSPDSSRLI</sequence>
<dbReference type="EMBL" id="JAAAIP010000156">
    <property type="protein sequence ID" value="KAG0324272.1"/>
    <property type="molecule type" value="Genomic_DNA"/>
</dbReference>
<evidence type="ECO:0000313" key="2">
    <source>
        <dbReference type="Proteomes" id="UP000738325"/>
    </source>
</evidence>